<organism evidence="2">
    <name type="scientific">Ixodes ricinus</name>
    <name type="common">Common tick</name>
    <name type="synonym">Acarus ricinus</name>
    <dbReference type="NCBI Taxonomy" id="34613"/>
    <lineage>
        <taxon>Eukaryota</taxon>
        <taxon>Metazoa</taxon>
        <taxon>Ecdysozoa</taxon>
        <taxon>Arthropoda</taxon>
        <taxon>Chelicerata</taxon>
        <taxon>Arachnida</taxon>
        <taxon>Acari</taxon>
        <taxon>Parasitiformes</taxon>
        <taxon>Ixodida</taxon>
        <taxon>Ixodoidea</taxon>
        <taxon>Ixodidae</taxon>
        <taxon>Ixodinae</taxon>
        <taxon>Ixodes</taxon>
    </lineage>
</organism>
<feature type="signal peptide" evidence="1">
    <location>
        <begin position="1"/>
        <end position="18"/>
    </location>
</feature>
<protein>
    <submittedName>
        <fullName evidence="2">Putative secreted protein</fullName>
    </submittedName>
</protein>
<keyword evidence="1" id="KW-0732">Signal</keyword>
<name>A0A6B0UP97_IXORI</name>
<accession>A0A6B0UP97</accession>
<feature type="chain" id="PRO_5025546940" evidence="1">
    <location>
        <begin position="19"/>
        <end position="124"/>
    </location>
</feature>
<reference evidence="2" key="1">
    <citation type="submission" date="2019-12" db="EMBL/GenBank/DDBJ databases">
        <title>An insight into the sialome of adult female Ixodes ricinus ticks feeding for 6 days.</title>
        <authorList>
            <person name="Perner J."/>
            <person name="Ribeiro J.M.C."/>
        </authorList>
    </citation>
    <scope>NUCLEOTIDE SEQUENCE</scope>
    <source>
        <strain evidence="2">Semi-engorged</strain>
        <tissue evidence="2">Salivary glands</tissue>
    </source>
</reference>
<proteinExistence type="predicted"/>
<dbReference type="AlphaFoldDB" id="A0A6B0UP97"/>
<sequence length="124" mass="14032">MFSASLHTGLVALACVICYGPPQRRRGPGACCHTFGFAAKGPCFVVRWWFFYRGAMQLEPARICSGRIIRCGVLPSANYRTFPPIEMYGRSPGLIERKVELTEVELTKVYCINCFTQYKHRLSC</sequence>
<dbReference type="EMBL" id="GIFC01009574">
    <property type="protein sequence ID" value="MXU91657.1"/>
    <property type="molecule type" value="Transcribed_RNA"/>
</dbReference>
<evidence type="ECO:0000313" key="2">
    <source>
        <dbReference type="EMBL" id="MXU91657.1"/>
    </source>
</evidence>
<evidence type="ECO:0000256" key="1">
    <source>
        <dbReference type="SAM" id="SignalP"/>
    </source>
</evidence>